<evidence type="ECO:0000313" key="2">
    <source>
        <dbReference type="Proteomes" id="UP000814140"/>
    </source>
</evidence>
<dbReference type="EMBL" id="MU277187">
    <property type="protein sequence ID" value="KAI0068518.1"/>
    <property type="molecule type" value="Genomic_DNA"/>
</dbReference>
<organism evidence="1 2">
    <name type="scientific">Artomyces pyxidatus</name>
    <dbReference type="NCBI Taxonomy" id="48021"/>
    <lineage>
        <taxon>Eukaryota</taxon>
        <taxon>Fungi</taxon>
        <taxon>Dikarya</taxon>
        <taxon>Basidiomycota</taxon>
        <taxon>Agaricomycotina</taxon>
        <taxon>Agaricomycetes</taxon>
        <taxon>Russulales</taxon>
        <taxon>Auriscalpiaceae</taxon>
        <taxon>Artomyces</taxon>
    </lineage>
</organism>
<reference evidence="1" key="2">
    <citation type="journal article" date="2022" name="New Phytol.">
        <title>Evolutionary transition to the ectomycorrhizal habit in the genomes of a hyperdiverse lineage of mushroom-forming fungi.</title>
        <authorList>
            <person name="Looney B."/>
            <person name="Miyauchi S."/>
            <person name="Morin E."/>
            <person name="Drula E."/>
            <person name="Courty P.E."/>
            <person name="Kohler A."/>
            <person name="Kuo A."/>
            <person name="LaButti K."/>
            <person name="Pangilinan J."/>
            <person name="Lipzen A."/>
            <person name="Riley R."/>
            <person name="Andreopoulos W."/>
            <person name="He G."/>
            <person name="Johnson J."/>
            <person name="Nolan M."/>
            <person name="Tritt A."/>
            <person name="Barry K.W."/>
            <person name="Grigoriev I.V."/>
            <person name="Nagy L.G."/>
            <person name="Hibbett D."/>
            <person name="Henrissat B."/>
            <person name="Matheny P.B."/>
            <person name="Labbe J."/>
            <person name="Martin F.M."/>
        </authorList>
    </citation>
    <scope>NUCLEOTIDE SEQUENCE</scope>
    <source>
        <strain evidence="1">HHB10654</strain>
    </source>
</reference>
<keyword evidence="2" id="KW-1185">Reference proteome</keyword>
<comment type="caution">
    <text evidence="1">The sequence shown here is derived from an EMBL/GenBank/DDBJ whole genome shotgun (WGS) entry which is preliminary data.</text>
</comment>
<evidence type="ECO:0000313" key="1">
    <source>
        <dbReference type="EMBL" id="KAI0068518.1"/>
    </source>
</evidence>
<proteinExistence type="predicted"/>
<reference evidence="1" key="1">
    <citation type="submission" date="2021-03" db="EMBL/GenBank/DDBJ databases">
        <authorList>
            <consortium name="DOE Joint Genome Institute"/>
            <person name="Ahrendt S."/>
            <person name="Looney B.P."/>
            <person name="Miyauchi S."/>
            <person name="Morin E."/>
            <person name="Drula E."/>
            <person name="Courty P.E."/>
            <person name="Chicoki N."/>
            <person name="Fauchery L."/>
            <person name="Kohler A."/>
            <person name="Kuo A."/>
            <person name="Labutti K."/>
            <person name="Pangilinan J."/>
            <person name="Lipzen A."/>
            <person name="Riley R."/>
            <person name="Andreopoulos W."/>
            <person name="He G."/>
            <person name="Johnson J."/>
            <person name="Barry K.W."/>
            <person name="Grigoriev I.V."/>
            <person name="Nagy L."/>
            <person name="Hibbett D."/>
            <person name="Henrissat B."/>
            <person name="Matheny P.B."/>
            <person name="Labbe J."/>
            <person name="Martin F."/>
        </authorList>
    </citation>
    <scope>NUCLEOTIDE SEQUENCE</scope>
    <source>
        <strain evidence="1">HHB10654</strain>
    </source>
</reference>
<name>A0ACB8TJF7_9AGAM</name>
<dbReference type="Proteomes" id="UP000814140">
    <property type="component" value="Unassembled WGS sequence"/>
</dbReference>
<protein>
    <submittedName>
        <fullName evidence="1">FAD/NAD-P-binding domain-containing protein</fullName>
    </submittedName>
</protein>
<sequence>MTHGPSVNSSVDPRTEAVGIIGAGLAGLITAHTLLQDGFTDVVVLTRDRTVGGVWAKERVYPGLRVTSLSGELTFSSLEMPLPKGAYGDISGDDMRAYLECFAEKFLAGRIRFATEVRRIERGEAGNGWRVHVEDKNTDRAETLAFARIVLCSGGCSVPAIPVKLSPEAAKAANFAGPVLHSMDLQSKLDELHSVVTPDSGFVVVIGGGKSAQDAATYFANAGIHVTIVFEAVDCCVASWLPLPDFVRKSRFMSVMSPNIELNTRLERFLHTSWLGSKFTLGFWKLLPVITNSALGIPRNSPLRNARSALWTTSHNDERVPEMKRFYHLVKKGKISLAAPAHMERYGDDGKSVVLSDGRVLQADVVVLATGYASSWGTIFDEKTREELGIHRHPPTSKAKYQWNYKTLANPPPAHPDAEQQASSIFRGLVPAKNIERRDFAINGAIGTTNNGMTCEVSAHWISSYFLRDKMRIPGSVDVAYEETERDAAWMRRRYPDTLLRLNESSVTSLPYFTWPQAIDQLLEDMELRSMRTGGNCLTWAFKVVDPKVISTLKEERDAKRKKDVAANN</sequence>
<gene>
    <name evidence="1" type="ORF">BV25DRAFT_1791348</name>
</gene>
<accession>A0ACB8TJF7</accession>